<dbReference type="EnsemblMetazoa" id="MDOA009526-RA">
    <property type="protein sequence ID" value="MDOA009526-PA"/>
    <property type="gene ID" value="MDOA009526"/>
</dbReference>
<dbReference type="AlphaFoldDB" id="A0A1I8MXV1"/>
<organism evidence="1">
    <name type="scientific">Musca domestica</name>
    <name type="common">House fly</name>
    <dbReference type="NCBI Taxonomy" id="7370"/>
    <lineage>
        <taxon>Eukaryota</taxon>
        <taxon>Metazoa</taxon>
        <taxon>Ecdysozoa</taxon>
        <taxon>Arthropoda</taxon>
        <taxon>Hexapoda</taxon>
        <taxon>Insecta</taxon>
        <taxon>Pterygota</taxon>
        <taxon>Neoptera</taxon>
        <taxon>Endopterygota</taxon>
        <taxon>Diptera</taxon>
        <taxon>Brachycera</taxon>
        <taxon>Muscomorpha</taxon>
        <taxon>Muscoidea</taxon>
        <taxon>Muscidae</taxon>
        <taxon>Musca</taxon>
    </lineage>
</organism>
<proteinExistence type="predicted"/>
<reference evidence="1" key="1">
    <citation type="submission" date="2020-05" db="UniProtKB">
        <authorList>
            <consortium name="EnsemblMetazoa"/>
        </authorList>
    </citation>
    <scope>IDENTIFICATION</scope>
    <source>
        <strain evidence="1">Aabys</strain>
    </source>
</reference>
<accession>A0A1I8MXV1</accession>
<dbReference type="VEuPathDB" id="VectorBase:MDOMA2_012329"/>
<evidence type="ECO:0000313" key="1">
    <source>
        <dbReference type="EnsemblMetazoa" id="MDOA009526-PB"/>
    </source>
</evidence>
<sequence>MLTVVLTSLGALTSKMPVFRASSQMPAQSPRNVAITFSMSSVVNLKMFVYLVLILTNCLSGGASIGFASATSLSAPKSSVIGDITETHGKIIDSKVYEDNAEHSAHQAVVDSSSAATGTTQSSQPVVVATATAKDLLNPSPPPKLSVVDGGSLASPSAALGPTGSASSRFNVDLRDSKSIVGSTGAIQSPTTFIGEHRLHQLKQFGLRKKPQSLTAASSLSSTKSAFDEKSMSLEFDTKNTIIQISMV</sequence>
<name>A0A1I8MXV1_MUSDO</name>
<protein>
    <submittedName>
        <fullName evidence="1">Uncharacterized protein</fullName>
    </submittedName>
</protein>
<dbReference type="VEuPathDB" id="VectorBase:MDOA009526"/>
<dbReference type="EnsemblMetazoa" id="MDOA009526-RB">
    <property type="protein sequence ID" value="MDOA009526-PB"/>
    <property type="gene ID" value="MDOA009526"/>
</dbReference>